<evidence type="ECO:0000259" key="8">
    <source>
        <dbReference type="Pfam" id="PF01316"/>
    </source>
</evidence>
<dbReference type="RefSeq" id="WP_004827579.1">
    <property type="nucleotide sequence ID" value="NZ_JRMW01000033.1"/>
</dbReference>
<comment type="similarity">
    <text evidence="2 7">Belongs to the ArgR family.</text>
</comment>
<dbReference type="SUPFAM" id="SSF46785">
    <property type="entry name" value="Winged helix' DNA-binding domain"/>
    <property type="match status" value="1"/>
</dbReference>
<keyword evidence="4 7" id="KW-0805">Transcription regulation</keyword>
<dbReference type="InterPro" id="IPR001669">
    <property type="entry name" value="Arg_repress"/>
</dbReference>
<dbReference type="GO" id="GO:0034618">
    <property type="term" value="F:arginine binding"/>
    <property type="evidence" value="ECO:0007669"/>
    <property type="project" value="InterPro"/>
</dbReference>
<dbReference type="PANTHER" id="PTHR34471:SF1">
    <property type="entry name" value="ARGININE REPRESSOR"/>
    <property type="match status" value="1"/>
</dbReference>
<dbReference type="Gene3D" id="1.10.10.10">
    <property type="entry name" value="Winged helix-like DNA-binding domain superfamily/Winged helix DNA-binding domain"/>
    <property type="match status" value="1"/>
</dbReference>
<feature type="domain" description="Arginine repressor DNA-binding" evidence="8">
    <location>
        <begin position="1"/>
        <end position="66"/>
    </location>
</feature>
<evidence type="ECO:0000256" key="7">
    <source>
        <dbReference type="HAMAP-Rule" id="MF_00173"/>
    </source>
</evidence>
<dbReference type="Proteomes" id="UP000029579">
    <property type="component" value="Unassembled WGS sequence"/>
</dbReference>
<protein>
    <recommendedName>
        <fullName evidence="7">Arginine repressor</fullName>
    </recommendedName>
</protein>
<dbReference type="InterPro" id="IPR020899">
    <property type="entry name" value="Arg_repress_C"/>
</dbReference>
<comment type="caution">
    <text evidence="10">The sequence shown here is derived from an EMBL/GenBank/DDBJ whole genome shotgun (WGS) entry which is preliminary data.</text>
</comment>
<dbReference type="Pfam" id="PF01316">
    <property type="entry name" value="Arg_repressor"/>
    <property type="match status" value="1"/>
</dbReference>
<dbReference type="eggNOG" id="COG1438">
    <property type="taxonomic scope" value="Bacteria"/>
</dbReference>
<dbReference type="GO" id="GO:0051259">
    <property type="term" value="P:protein complex oligomerization"/>
    <property type="evidence" value="ECO:0007669"/>
    <property type="project" value="InterPro"/>
</dbReference>
<evidence type="ECO:0000259" key="9">
    <source>
        <dbReference type="Pfam" id="PF02863"/>
    </source>
</evidence>
<dbReference type="InterPro" id="IPR036251">
    <property type="entry name" value="Arg_repress_C_sf"/>
</dbReference>
<keyword evidence="7" id="KW-0028">Amino-acid biosynthesis</keyword>
<dbReference type="InterPro" id="IPR020900">
    <property type="entry name" value="Arg_repress_DNA-bd"/>
</dbReference>
<evidence type="ECO:0000313" key="10">
    <source>
        <dbReference type="EMBL" id="KGF04171.1"/>
    </source>
</evidence>
<dbReference type="Pfam" id="PF02863">
    <property type="entry name" value="Arg_repressor_C"/>
    <property type="match status" value="1"/>
</dbReference>
<dbReference type="Gene3D" id="3.30.1360.40">
    <property type="match status" value="1"/>
</dbReference>
<comment type="subcellular location">
    <subcellularLocation>
        <location evidence="1 7">Cytoplasm</location>
    </subcellularLocation>
</comment>
<dbReference type="EMBL" id="JRMW01000033">
    <property type="protein sequence ID" value="KGF04171.1"/>
    <property type="molecule type" value="Genomic_DNA"/>
</dbReference>
<comment type="function">
    <text evidence="7">Regulates arginine biosynthesis genes.</text>
</comment>
<organism evidence="10 11">
    <name type="scientific">Anaerococcus lactolyticus S7-1-13</name>
    <dbReference type="NCBI Taxonomy" id="1284686"/>
    <lineage>
        <taxon>Bacteria</taxon>
        <taxon>Bacillati</taxon>
        <taxon>Bacillota</taxon>
        <taxon>Tissierellia</taxon>
        <taxon>Tissierellales</taxon>
        <taxon>Peptoniphilaceae</taxon>
        <taxon>Anaerococcus</taxon>
    </lineage>
</organism>
<reference evidence="10 11" key="1">
    <citation type="submission" date="2014-07" db="EMBL/GenBank/DDBJ databases">
        <authorList>
            <person name="McCorrison J."/>
            <person name="Sanka R."/>
            <person name="Torralba M."/>
            <person name="Gillis M."/>
            <person name="Haft D.H."/>
            <person name="Methe B."/>
            <person name="Sutton G."/>
            <person name="Nelson K.E."/>
        </authorList>
    </citation>
    <scope>NUCLEOTIDE SEQUENCE [LARGE SCALE GENOMIC DNA]</scope>
    <source>
        <strain evidence="10 11">S7-1-13</strain>
    </source>
</reference>
<dbReference type="GO" id="GO:1900079">
    <property type="term" value="P:regulation of arginine biosynthetic process"/>
    <property type="evidence" value="ECO:0007669"/>
    <property type="project" value="UniProtKB-UniRule"/>
</dbReference>
<keyword evidence="3 7" id="KW-0963">Cytoplasm</keyword>
<dbReference type="PRINTS" id="PR01467">
    <property type="entry name" value="ARGREPRESSOR"/>
</dbReference>
<dbReference type="InterPro" id="IPR036390">
    <property type="entry name" value="WH_DNA-bd_sf"/>
</dbReference>
<accession>A0A095X384</accession>
<name>A0A095X384_9FIRM</name>
<sequence length="150" mass="17016">MKKYTRQRLILDIIQNNDVRTQSQLSEILKSQGVNATQATISRDIKELRISKVQSDDYEYKYTVVDAVYDTLTERIEKIFKEAVLSVEISAQLIVIKTISYCATVCGQYITNAKLDNVGGMVTGIDTIFITPKDFESIENLVEDIRALVK</sequence>
<keyword evidence="7" id="KW-0678">Repressor</keyword>
<dbReference type="SUPFAM" id="SSF55252">
    <property type="entry name" value="C-terminal domain of arginine repressor"/>
    <property type="match status" value="1"/>
</dbReference>
<dbReference type="GO" id="GO:0003677">
    <property type="term" value="F:DNA binding"/>
    <property type="evidence" value="ECO:0007669"/>
    <property type="project" value="UniProtKB-KW"/>
</dbReference>
<keyword evidence="7" id="KW-0055">Arginine biosynthesis</keyword>
<evidence type="ECO:0000256" key="1">
    <source>
        <dbReference type="ARBA" id="ARBA00004496"/>
    </source>
</evidence>
<dbReference type="OrthoDB" id="9807089at2"/>
<keyword evidence="5 7" id="KW-0238">DNA-binding</keyword>
<dbReference type="UniPathway" id="UPA00068"/>
<comment type="pathway">
    <text evidence="7">Amino-acid biosynthesis; L-arginine biosynthesis [regulation].</text>
</comment>
<feature type="domain" description="Arginine repressor C-terminal" evidence="9">
    <location>
        <begin position="80"/>
        <end position="146"/>
    </location>
</feature>
<proteinExistence type="inferred from homology"/>
<dbReference type="PANTHER" id="PTHR34471">
    <property type="entry name" value="ARGININE REPRESSOR"/>
    <property type="match status" value="1"/>
</dbReference>
<evidence type="ECO:0000256" key="5">
    <source>
        <dbReference type="ARBA" id="ARBA00023125"/>
    </source>
</evidence>
<evidence type="ECO:0000256" key="4">
    <source>
        <dbReference type="ARBA" id="ARBA00023015"/>
    </source>
</evidence>
<dbReference type="GO" id="GO:0006526">
    <property type="term" value="P:L-arginine biosynthetic process"/>
    <property type="evidence" value="ECO:0007669"/>
    <property type="project" value="UniProtKB-UniPathway"/>
</dbReference>
<evidence type="ECO:0000313" key="11">
    <source>
        <dbReference type="Proteomes" id="UP000029579"/>
    </source>
</evidence>
<dbReference type="HAMAP" id="MF_00173">
    <property type="entry name" value="Arg_repressor"/>
    <property type="match status" value="1"/>
</dbReference>
<evidence type="ECO:0000256" key="2">
    <source>
        <dbReference type="ARBA" id="ARBA00008316"/>
    </source>
</evidence>
<gene>
    <name evidence="7 10" type="primary">argR</name>
    <name evidence="10" type="ORF">HMPREF1630_05100</name>
</gene>
<evidence type="ECO:0000256" key="3">
    <source>
        <dbReference type="ARBA" id="ARBA00022490"/>
    </source>
</evidence>
<dbReference type="GO" id="GO:0003700">
    <property type="term" value="F:DNA-binding transcription factor activity"/>
    <property type="evidence" value="ECO:0007669"/>
    <property type="project" value="UniProtKB-UniRule"/>
</dbReference>
<keyword evidence="6 7" id="KW-0804">Transcription</keyword>
<dbReference type="InterPro" id="IPR036388">
    <property type="entry name" value="WH-like_DNA-bd_sf"/>
</dbReference>
<dbReference type="AlphaFoldDB" id="A0A095X384"/>
<evidence type="ECO:0000256" key="6">
    <source>
        <dbReference type="ARBA" id="ARBA00023163"/>
    </source>
</evidence>
<dbReference type="GO" id="GO:0005737">
    <property type="term" value="C:cytoplasm"/>
    <property type="evidence" value="ECO:0007669"/>
    <property type="project" value="UniProtKB-SubCell"/>
</dbReference>